<reference evidence="1" key="1">
    <citation type="submission" date="2012-02" db="EMBL/GenBank/DDBJ databases">
        <title>Whole genome shotgun sequence of Gordonia otitidis NBRC 100426.</title>
        <authorList>
            <person name="Yoshida I."/>
            <person name="Hosoyama A."/>
            <person name="Tsuchikane K."/>
            <person name="Katsumata H."/>
            <person name="Yamazaki S."/>
            <person name="Fujita N."/>
        </authorList>
    </citation>
    <scope>NUCLEOTIDE SEQUENCE [LARGE SCALE GENOMIC DNA]</scope>
    <source>
        <strain evidence="1">NBRC 100426</strain>
    </source>
</reference>
<evidence type="ECO:0000313" key="1">
    <source>
        <dbReference type="EMBL" id="GAB32323.1"/>
    </source>
</evidence>
<dbReference type="STRING" id="1108044.GOOTI_005_00010"/>
<evidence type="ECO:0000313" key="2">
    <source>
        <dbReference type="Proteomes" id="UP000005038"/>
    </source>
</evidence>
<gene>
    <name evidence="1" type="ORF">GOOTI_005_00010</name>
</gene>
<protein>
    <submittedName>
        <fullName evidence="1">Uncharacterized protein</fullName>
    </submittedName>
</protein>
<dbReference type="AlphaFoldDB" id="H5TFR5"/>
<accession>H5TFR5</accession>
<proteinExistence type="predicted"/>
<keyword evidence="2" id="KW-1185">Reference proteome</keyword>
<organism evidence="1 2">
    <name type="scientific">Gordonia otitidis (strain DSM 44809 / CCUG 52243 / JCM 12355 / NBRC 100426 / IFM 10032)</name>
    <dbReference type="NCBI Taxonomy" id="1108044"/>
    <lineage>
        <taxon>Bacteria</taxon>
        <taxon>Bacillati</taxon>
        <taxon>Actinomycetota</taxon>
        <taxon>Actinomycetes</taxon>
        <taxon>Mycobacteriales</taxon>
        <taxon>Gordoniaceae</taxon>
        <taxon>Gordonia</taxon>
    </lineage>
</organism>
<dbReference type="Proteomes" id="UP000005038">
    <property type="component" value="Unassembled WGS sequence"/>
</dbReference>
<sequence>MQEVREGVFPWVLRVPVGNFAISSLAVTAGHLTYNPVNPHSDGIDLDTVVGWLADSGEEIATVDDYDHWYRLFSDSLAHLPEMQRRHSLILLVHNYIQTIPPVNGGVVNAPRFFEAVSWATV</sequence>
<name>H5TFR5_GORO1</name>
<dbReference type="EMBL" id="BAFB01000005">
    <property type="protein sequence ID" value="GAB32323.1"/>
    <property type="molecule type" value="Genomic_DNA"/>
</dbReference>
<dbReference type="Gene3D" id="3.40.50.720">
    <property type="entry name" value="NAD(P)-binding Rossmann-like Domain"/>
    <property type="match status" value="1"/>
</dbReference>
<comment type="caution">
    <text evidence="1">The sequence shown here is derived from an EMBL/GenBank/DDBJ whole genome shotgun (WGS) entry which is preliminary data.</text>
</comment>